<reference evidence="2 4" key="1">
    <citation type="journal article" date="2020" name="Stud. Mycol.">
        <title>101 Dothideomycetes genomes: a test case for predicting lifestyles and emergence of pathogens.</title>
        <authorList>
            <person name="Haridas S."/>
            <person name="Albert R."/>
            <person name="Binder M."/>
            <person name="Bloem J."/>
            <person name="Labutti K."/>
            <person name="Salamov A."/>
            <person name="Andreopoulos B."/>
            <person name="Baker S."/>
            <person name="Barry K."/>
            <person name="Bills G."/>
            <person name="Bluhm B."/>
            <person name="Cannon C."/>
            <person name="Castanera R."/>
            <person name="Culley D."/>
            <person name="Daum C."/>
            <person name="Ezra D."/>
            <person name="Gonzalez J."/>
            <person name="Henrissat B."/>
            <person name="Kuo A."/>
            <person name="Liang C."/>
            <person name="Lipzen A."/>
            <person name="Lutzoni F."/>
            <person name="Magnuson J."/>
            <person name="Mondo S."/>
            <person name="Nolan M."/>
            <person name="Ohm R."/>
            <person name="Pangilinan J."/>
            <person name="Park H.-J."/>
            <person name="Ramirez L."/>
            <person name="Alfaro M."/>
            <person name="Sun H."/>
            <person name="Tritt A."/>
            <person name="Yoshinaga Y."/>
            <person name="Zwiers L.-H."/>
            <person name="Turgeon B."/>
            <person name="Goodwin S."/>
            <person name="Spatafora J."/>
            <person name="Crous P."/>
            <person name="Grigoriev I."/>
        </authorList>
    </citation>
    <scope>NUCLEOTIDE SEQUENCE</scope>
    <source>
        <strain evidence="2 4">CBS 304.34</strain>
    </source>
</reference>
<sequence>MTATLVATMGTTKTLPAEPDNVIESLLHTLLETFTATRDLHKTLRIKEKRDHEAIKTLKGYPESRRNYYVDSDGMDEAGENAISLDKSAVKREFQRGYSDLGHRYAMGDVITQTELQAQIIALQGTLVTVFLYGPTSPHPISHHLTTILSASKTASINAVHSLAAQYQRMITAFPQIPRSPPSPPPYPATVPPARPRSASLSRSRPSTALVPSRHASTHTKSARPLSYPASSRDSLPAALPMPYPSTRSSTPTTSLTNPSPTSNHALFCPYALHLQTHPHQPLSPALTSSTPSCPSCARTLNLTPGRTWEVRKTDIVLEHDARGRRDSVREREIKRVFQVNNRFVVKCHRAGPEGGYSCVICARDDGCEADTVCGDVKALVRHVWMEHEARELEGEVDVVEVREEGDWWGRGSRRRSWDGGER</sequence>
<protein>
    <recommendedName>
        <fullName evidence="5">C2H2-type domain-containing protein</fullName>
    </recommendedName>
</protein>
<feature type="compositionally biased region" description="Low complexity" evidence="1">
    <location>
        <begin position="196"/>
        <end position="207"/>
    </location>
</feature>
<evidence type="ECO:0000313" key="4">
    <source>
        <dbReference type="RefSeq" id="XP_033574391.1"/>
    </source>
</evidence>
<reference evidence="4" key="2">
    <citation type="submission" date="2020-04" db="EMBL/GenBank/DDBJ databases">
        <authorList>
            <consortium name="NCBI Genome Project"/>
        </authorList>
    </citation>
    <scope>NUCLEOTIDE SEQUENCE</scope>
    <source>
        <strain evidence="4">CBS 304.34</strain>
    </source>
</reference>
<evidence type="ECO:0000256" key="1">
    <source>
        <dbReference type="SAM" id="MobiDB-lite"/>
    </source>
</evidence>
<dbReference type="OrthoDB" id="5309037at2759"/>
<dbReference type="PANTHER" id="PTHR42354">
    <property type="entry name" value="C2H2-TYPE DOMAIN-CONTAINING PROTEIN"/>
    <property type="match status" value="1"/>
</dbReference>
<evidence type="ECO:0000313" key="2">
    <source>
        <dbReference type="EMBL" id="KAF2807427.1"/>
    </source>
</evidence>
<feature type="compositionally biased region" description="Pro residues" evidence="1">
    <location>
        <begin position="178"/>
        <end position="195"/>
    </location>
</feature>
<gene>
    <name evidence="2 4" type="ORF">BDZ99DRAFT_573256</name>
</gene>
<dbReference type="Proteomes" id="UP000504636">
    <property type="component" value="Unplaced"/>
</dbReference>
<evidence type="ECO:0008006" key="5">
    <source>
        <dbReference type="Google" id="ProtNLM"/>
    </source>
</evidence>
<dbReference type="PANTHER" id="PTHR42354:SF1">
    <property type="entry name" value="C2H2-TYPE DOMAIN-CONTAINING PROTEIN"/>
    <property type="match status" value="1"/>
</dbReference>
<reference evidence="4" key="3">
    <citation type="submission" date="2025-04" db="UniProtKB">
        <authorList>
            <consortium name="RefSeq"/>
        </authorList>
    </citation>
    <scope>IDENTIFICATION</scope>
    <source>
        <strain evidence="4">CBS 304.34</strain>
    </source>
</reference>
<dbReference type="AlphaFoldDB" id="A0A6A6YHQ0"/>
<name>A0A6A6YHQ0_9PEZI</name>
<dbReference type="EMBL" id="MU003705">
    <property type="protein sequence ID" value="KAF2807427.1"/>
    <property type="molecule type" value="Genomic_DNA"/>
</dbReference>
<dbReference type="RefSeq" id="XP_033574391.1">
    <property type="nucleotide sequence ID" value="XM_033728277.1"/>
</dbReference>
<feature type="compositionally biased region" description="Low complexity" evidence="1">
    <location>
        <begin position="245"/>
        <end position="260"/>
    </location>
</feature>
<evidence type="ECO:0000313" key="3">
    <source>
        <dbReference type="Proteomes" id="UP000504636"/>
    </source>
</evidence>
<proteinExistence type="predicted"/>
<accession>A0A6A6YHQ0</accession>
<dbReference type="GeneID" id="54469170"/>
<keyword evidence="3" id="KW-1185">Reference proteome</keyword>
<feature type="region of interest" description="Disordered" evidence="1">
    <location>
        <begin position="175"/>
        <end position="260"/>
    </location>
</feature>
<organism evidence="2">
    <name type="scientific">Mytilinidion resinicola</name>
    <dbReference type="NCBI Taxonomy" id="574789"/>
    <lineage>
        <taxon>Eukaryota</taxon>
        <taxon>Fungi</taxon>
        <taxon>Dikarya</taxon>
        <taxon>Ascomycota</taxon>
        <taxon>Pezizomycotina</taxon>
        <taxon>Dothideomycetes</taxon>
        <taxon>Pleosporomycetidae</taxon>
        <taxon>Mytilinidiales</taxon>
        <taxon>Mytilinidiaceae</taxon>
        <taxon>Mytilinidion</taxon>
    </lineage>
</organism>